<feature type="region of interest" description="Disordered" evidence="16">
    <location>
        <begin position="162"/>
        <end position="192"/>
    </location>
</feature>
<dbReference type="GO" id="GO:0005840">
    <property type="term" value="C:ribosome"/>
    <property type="evidence" value="ECO:0007669"/>
    <property type="project" value="UniProtKB-KW"/>
</dbReference>
<reference evidence="18 19" key="1">
    <citation type="submission" date="2015-05" db="EMBL/GenBank/DDBJ databases">
        <title>Distinctive expansion of gene families associated with plant cell wall degradation and secondary metabolism in the genomes of grapevine trunk pathogens.</title>
        <authorList>
            <person name="Lawrence D.P."/>
            <person name="Travadon R."/>
            <person name="Rolshausen P.E."/>
            <person name="Baumgartner K."/>
        </authorList>
    </citation>
    <scope>NUCLEOTIDE SEQUENCE [LARGE SCALE GENOMIC DNA]</scope>
    <source>
        <strain evidence="18">UCRPC4</strain>
    </source>
</reference>
<evidence type="ECO:0000256" key="7">
    <source>
        <dbReference type="ARBA" id="ARBA00022730"/>
    </source>
</evidence>
<evidence type="ECO:0000256" key="15">
    <source>
        <dbReference type="RuleBase" id="RU367071"/>
    </source>
</evidence>
<evidence type="ECO:0000256" key="1">
    <source>
        <dbReference type="ARBA" id="ARBA00004123"/>
    </source>
</evidence>
<keyword evidence="9" id="KW-0862">Zinc</keyword>
<name>A0A0G2EEN3_PHACM</name>
<comment type="caution">
    <text evidence="18">The sequence shown here is derived from an EMBL/GenBank/DDBJ whole genome shotgun (WGS) entry which is preliminary data.</text>
</comment>
<dbReference type="OrthoDB" id="249612at2759"/>
<accession>A0A0G2EEN3</accession>
<dbReference type="InterPro" id="IPR011332">
    <property type="entry name" value="Ribosomal_zn-bd"/>
</dbReference>
<dbReference type="PANTHER" id="PTHR12942:SF2">
    <property type="entry name" value="PRE-MRNA-SPLICING FACTOR SLU7"/>
    <property type="match status" value="1"/>
</dbReference>
<evidence type="ECO:0000256" key="8">
    <source>
        <dbReference type="ARBA" id="ARBA00022771"/>
    </source>
</evidence>
<sequence>MSRQTPATGANASSTAPKNNERNEYIPSFISKKPFYIDDSITESDYLEHQRLQSTQPSLSSSKWYDRGKKVGPAATKFRKGACENCGAMTHKTKECLSRPRKAGAKWTGKDIQADEKVEEVQLGWDAKRDRWNGYDPAEYKHVVEEYEELENLKKRIKSNGENKAIEDGDDETAEEAKYAEESDMGRQQSTATRNLRIREDTAKYLLNLDLESAKYDPKTRSMVDTGAVSDQASALVADENFMRASGDAADFERAQKYAWETQERGDVNKLHLQANPTEGELLLKKQKVESSEQKMAHRKALLEKYGGAEHLQTASLKDAAITENEKYVEYDETGAIKGEPKKTAKSKYAEDVFINNHTTVWGSWWSNFQWGYACCHSIVKNSYCTGEEGRRAFEEAEQMRAGELLIEDRKDEGNSEEVKDEPVPPAKKRTLTEMRDGVSEEELEAYKRNRAAADDPMAKHLGKDELLNAARLKHRPVDQDDHKKNSEKCPGAMDLKNAFRPNIIHIPVFTSQAFLNMLYAILAEASVVQRTEGIQQHLRRQPQCQSCSSLNMTKGTSSFGKRHNKTHTLCRRCDEWGEKAKRRKTTGTGRMRTLKNTARKFKNGFQVGTPKKARGPANQ</sequence>
<keyword evidence="14" id="KW-0687">Ribonucleoprotein</keyword>
<dbReference type="InterPro" id="IPR021715">
    <property type="entry name" value="Slu7_dom"/>
</dbReference>
<evidence type="ECO:0000256" key="4">
    <source>
        <dbReference type="ARBA" id="ARBA00022664"/>
    </source>
</evidence>
<dbReference type="InterPro" id="IPR011331">
    <property type="entry name" value="Ribosomal_eL37/eL43"/>
</dbReference>
<evidence type="ECO:0000256" key="11">
    <source>
        <dbReference type="ARBA" id="ARBA00022980"/>
    </source>
</evidence>
<dbReference type="GO" id="GO:0006412">
    <property type="term" value="P:translation"/>
    <property type="evidence" value="ECO:0007669"/>
    <property type="project" value="InterPro"/>
</dbReference>
<keyword evidence="5" id="KW-0479">Metal-binding</keyword>
<evidence type="ECO:0000256" key="9">
    <source>
        <dbReference type="ARBA" id="ARBA00022833"/>
    </source>
</evidence>
<dbReference type="SUPFAM" id="SSF57829">
    <property type="entry name" value="Zn-binding ribosomal proteins"/>
    <property type="match status" value="1"/>
</dbReference>
<dbReference type="GO" id="GO:0005681">
    <property type="term" value="C:spliceosomal complex"/>
    <property type="evidence" value="ECO:0007669"/>
    <property type="project" value="UniProtKB-UniRule"/>
</dbReference>
<dbReference type="Pfam" id="PF11708">
    <property type="entry name" value="Slu7"/>
    <property type="match status" value="1"/>
</dbReference>
<keyword evidence="12 15" id="KW-0508">mRNA splicing</keyword>
<evidence type="ECO:0000256" key="16">
    <source>
        <dbReference type="SAM" id="MobiDB-lite"/>
    </source>
</evidence>
<keyword evidence="6 15" id="KW-0747">Spliceosome</keyword>
<keyword evidence="10" id="KW-0694">RNA-binding</keyword>
<organism evidence="18 19">
    <name type="scientific">Phaeomoniella chlamydospora</name>
    <name type="common">Phaeoacremonium chlamydosporum</name>
    <dbReference type="NCBI Taxonomy" id="158046"/>
    <lineage>
        <taxon>Eukaryota</taxon>
        <taxon>Fungi</taxon>
        <taxon>Dikarya</taxon>
        <taxon>Ascomycota</taxon>
        <taxon>Pezizomycotina</taxon>
        <taxon>Eurotiomycetes</taxon>
        <taxon>Chaetothyriomycetidae</taxon>
        <taxon>Phaeomoniellales</taxon>
        <taxon>Phaeomoniellaceae</taxon>
        <taxon>Phaeomoniella</taxon>
    </lineage>
</organism>
<evidence type="ECO:0000313" key="19">
    <source>
        <dbReference type="Proteomes" id="UP000053317"/>
    </source>
</evidence>
<feature type="compositionally biased region" description="Basic and acidic residues" evidence="16">
    <location>
        <begin position="175"/>
        <end position="185"/>
    </location>
</feature>
<evidence type="ECO:0000256" key="13">
    <source>
        <dbReference type="ARBA" id="ARBA00023242"/>
    </source>
</evidence>
<protein>
    <recommendedName>
        <fullName evidence="15">Pre-mRNA-splicing factor SLU7</fullName>
    </recommendedName>
</protein>
<comment type="function">
    <text evidence="15">Involved in pre-mRNA splicing.</text>
</comment>
<dbReference type="GO" id="GO:0030628">
    <property type="term" value="F:pre-mRNA 3'-splice site binding"/>
    <property type="evidence" value="ECO:0007669"/>
    <property type="project" value="UniProtKB-UniRule"/>
</dbReference>
<keyword evidence="7" id="KW-0699">rRNA-binding</keyword>
<dbReference type="Pfam" id="PF01907">
    <property type="entry name" value="Ribosomal_L37e"/>
    <property type="match status" value="1"/>
</dbReference>
<dbReference type="Proteomes" id="UP000053317">
    <property type="component" value="Unassembled WGS sequence"/>
</dbReference>
<proteinExistence type="inferred from homology"/>
<dbReference type="PANTHER" id="PTHR12942">
    <property type="entry name" value="STEP II SPLICING FACTOR SLU7"/>
    <property type="match status" value="1"/>
</dbReference>
<dbReference type="InterPro" id="IPR001569">
    <property type="entry name" value="Ribosomal_eL37"/>
</dbReference>
<dbReference type="InterPro" id="IPR039974">
    <property type="entry name" value="Splicing_factor_SLU7"/>
</dbReference>
<dbReference type="GO" id="GO:0000398">
    <property type="term" value="P:mRNA splicing, via spliceosome"/>
    <property type="evidence" value="ECO:0007669"/>
    <property type="project" value="UniProtKB-UniRule"/>
</dbReference>
<reference evidence="18 19" key="2">
    <citation type="submission" date="2015-05" db="EMBL/GenBank/DDBJ databases">
        <authorList>
            <person name="Morales-Cruz A."/>
            <person name="Amrine K.C."/>
            <person name="Cantu D."/>
        </authorList>
    </citation>
    <scope>NUCLEOTIDE SEQUENCE [LARGE SCALE GENOMIC DNA]</scope>
    <source>
        <strain evidence="18">UCRPC4</strain>
    </source>
</reference>
<keyword evidence="4 15" id="KW-0507">mRNA processing</keyword>
<evidence type="ECO:0000259" key="17">
    <source>
        <dbReference type="Pfam" id="PF11708"/>
    </source>
</evidence>
<feature type="region of interest" description="Disordered" evidence="16">
    <location>
        <begin position="1"/>
        <end position="25"/>
    </location>
</feature>
<gene>
    <name evidence="18" type="ORF">UCRPC4_g03970</name>
</gene>
<dbReference type="GO" id="GO:0019843">
    <property type="term" value="F:rRNA binding"/>
    <property type="evidence" value="ECO:0007669"/>
    <property type="project" value="UniProtKB-KW"/>
</dbReference>
<keyword evidence="19" id="KW-1185">Reference proteome</keyword>
<keyword evidence="11" id="KW-0689">Ribosomal protein</keyword>
<dbReference type="AlphaFoldDB" id="A0A0G2EEN3"/>
<evidence type="ECO:0000256" key="6">
    <source>
        <dbReference type="ARBA" id="ARBA00022728"/>
    </source>
</evidence>
<dbReference type="Gene3D" id="2.20.25.30">
    <property type="match status" value="2"/>
</dbReference>
<evidence type="ECO:0000313" key="18">
    <source>
        <dbReference type="EMBL" id="KKY20894.1"/>
    </source>
</evidence>
<dbReference type="EMBL" id="LCWF01000091">
    <property type="protein sequence ID" value="KKY20894.1"/>
    <property type="molecule type" value="Genomic_DNA"/>
</dbReference>
<keyword evidence="8" id="KW-0863">Zinc-finger</keyword>
<dbReference type="GO" id="GO:0008270">
    <property type="term" value="F:zinc ion binding"/>
    <property type="evidence" value="ECO:0007669"/>
    <property type="project" value="UniProtKB-KW"/>
</dbReference>
<feature type="domain" description="Pre-mRNA-splicing factor SLU7" evidence="17">
    <location>
        <begin position="123"/>
        <end position="364"/>
    </location>
</feature>
<evidence type="ECO:0000256" key="12">
    <source>
        <dbReference type="ARBA" id="ARBA00023187"/>
    </source>
</evidence>
<evidence type="ECO:0000256" key="2">
    <source>
        <dbReference type="ARBA" id="ARBA00007203"/>
    </source>
</evidence>
<feature type="region of interest" description="Disordered" evidence="16">
    <location>
        <begin position="597"/>
        <end position="620"/>
    </location>
</feature>
<comment type="subcellular location">
    <subcellularLocation>
        <location evidence="1 15">Nucleus</location>
    </subcellularLocation>
</comment>
<feature type="compositionally biased region" description="Polar residues" evidence="16">
    <location>
        <begin position="1"/>
        <end position="18"/>
    </location>
</feature>
<evidence type="ECO:0000256" key="5">
    <source>
        <dbReference type="ARBA" id="ARBA00022723"/>
    </source>
</evidence>
<comment type="similarity">
    <text evidence="2 15">Belongs to the SLU7 family.</text>
</comment>
<comment type="subunit">
    <text evidence="15">Associated with the spliceosome.</text>
</comment>
<evidence type="ECO:0000256" key="3">
    <source>
        <dbReference type="ARBA" id="ARBA00009805"/>
    </source>
</evidence>
<comment type="similarity">
    <text evidence="3">Belongs to the eukaryotic ribosomal protein eL37 family.</text>
</comment>
<dbReference type="GO" id="GO:0003735">
    <property type="term" value="F:structural constituent of ribosome"/>
    <property type="evidence" value="ECO:0007669"/>
    <property type="project" value="InterPro"/>
</dbReference>
<evidence type="ECO:0000256" key="10">
    <source>
        <dbReference type="ARBA" id="ARBA00022884"/>
    </source>
</evidence>
<keyword evidence="13 15" id="KW-0539">Nucleus</keyword>
<evidence type="ECO:0000256" key="14">
    <source>
        <dbReference type="ARBA" id="ARBA00023274"/>
    </source>
</evidence>